<protein>
    <submittedName>
        <fullName evidence="1">Uncharacterized protein</fullName>
    </submittedName>
</protein>
<evidence type="ECO:0000313" key="1">
    <source>
        <dbReference type="EMBL" id="SFK03677.1"/>
    </source>
</evidence>
<sequence>MPKFHVNNTAQPNGDHEVHEEGCYWLSLATSTTDLGYHSSCASAVAAAKRIYPQSNGCKTCASACHTQ</sequence>
<dbReference type="EMBL" id="FORH01000008">
    <property type="protein sequence ID" value="SFK03677.1"/>
    <property type="molecule type" value="Genomic_DNA"/>
</dbReference>
<keyword evidence="2" id="KW-1185">Reference proteome</keyword>
<gene>
    <name evidence="1" type="ORF">SAMN04487991_3622</name>
</gene>
<dbReference type="Proteomes" id="UP000199630">
    <property type="component" value="Unassembled WGS sequence"/>
</dbReference>
<dbReference type="AlphaFoldDB" id="A0A1I3WAB9"/>
<organism evidence="1 2">
    <name type="scientific">Celeribacter neptunius</name>
    <dbReference type="NCBI Taxonomy" id="588602"/>
    <lineage>
        <taxon>Bacteria</taxon>
        <taxon>Pseudomonadati</taxon>
        <taxon>Pseudomonadota</taxon>
        <taxon>Alphaproteobacteria</taxon>
        <taxon>Rhodobacterales</taxon>
        <taxon>Roseobacteraceae</taxon>
        <taxon>Celeribacter</taxon>
    </lineage>
</organism>
<proteinExistence type="predicted"/>
<evidence type="ECO:0000313" key="2">
    <source>
        <dbReference type="Proteomes" id="UP000199630"/>
    </source>
</evidence>
<accession>A0A1I3WAB9</accession>
<name>A0A1I3WAB9_9RHOB</name>
<reference evidence="2" key="1">
    <citation type="submission" date="2016-10" db="EMBL/GenBank/DDBJ databases">
        <authorList>
            <person name="Varghese N."/>
            <person name="Submissions S."/>
        </authorList>
    </citation>
    <scope>NUCLEOTIDE SEQUENCE [LARGE SCALE GENOMIC DNA]</scope>
    <source>
        <strain evidence="2">DSM 26471</strain>
    </source>
</reference>
<dbReference type="OrthoDB" id="47198at2"/>